<dbReference type="PaxDb" id="10090-ENSMUSP00000126342"/>
<accession>G5E8X8</accession>
<evidence type="ECO:0000313" key="3">
    <source>
        <dbReference type="MGI" id="MGI:106620"/>
    </source>
</evidence>
<dbReference type="Ensembl" id="ENSMUST00000166056.9">
    <property type="protein sequence ID" value="ENSMUSP00000126342.3"/>
    <property type="gene ID" value="ENSMUSG00000066463.14"/>
</dbReference>
<reference evidence="2 4" key="1">
    <citation type="journal article" date="2009" name="PLoS Biol.">
        <title>Lineage-specific biology revealed by a finished genome assembly of the mouse.</title>
        <authorList>
            <consortium name="Mouse Genome Sequencing Consortium"/>
            <person name="Church D.M."/>
            <person name="Goodstadt L."/>
            <person name="Hillier L.W."/>
            <person name="Zody M.C."/>
            <person name="Goldstein S."/>
            <person name="She X."/>
            <person name="Bult C.J."/>
            <person name="Agarwala R."/>
            <person name="Cherry J.L."/>
            <person name="DiCuccio M."/>
            <person name="Hlavina W."/>
            <person name="Kapustin Y."/>
            <person name="Meric P."/>
            <person name="Maglott D."/>
            <person name="Birtle Z."/>
            <person name="Marques A.C."/>
            <person name="Graves T."/>
            <person name="Zhou S."/>
            <person name="Teague B."/>
            <person name="Potamousis K."/>
            <person name="Churas C."/>
            <person name="Place M."/>
            <person name="Herschleb J."/>
            <person name="Runnheim R."/>
            <person name="Forrest D."/>
            <person name="Amos-Landgraf J."/>
            <person name="Schwartz D.C."/>
            <person name="Cheng Z."/>
            <person name="Lindblad-Toh K."/>
            <person name="Eichler E.E."/>
            <person name="Ponting C.P."/>
        </authorList>
    </citation>
    <scope>NUCLEOTIDE SEQUENCE [LARGE SCALE GENOMIC DNA]</scope>
    <source>
        <strain evidence="2 4">C57BL/6J</strain>
    </source>
</reference>
<dbReference type="Bgee" id="ENSMUSG00000066463">
    <property type="expression patterns" value="Expressed in animal zygote and 21 other cell types or tissues"/>
</dbReference>
<dbReference type="SMR" id="G5E8X8"/>
<dbReference type="BioGRID-ORCS" id="18379">
    <property type="hits" value="2 hits in 75 CRISPR screens"/>
</dbReference>
<keyword evidence="1" id="KW-0472">Membrane</keyword>
<dbReference type="UCSC" id="uc012gxc.1">
    <property type="organism name" value="mouse"/>
</dbReference>
<dbReference type="GO" id="GO:0005829">
    <property type="term" value="C:cytosol"/>
    <property type="evidence" value="ECO:0000304"/>
    <property type="project" value="MGI"/>
</dbReference>
<dbReference type="MGI" id="MGI:106620">
    <property type="gene designation" value="Omt2a"/>
</dbReference>
<protein>
    <submittedName>
        <fullName evidence="2">Oocyte maturation, alpha</fullName>
    </submittedName>
</protein>
<feature type="transmembrane region" description="Helical" evidence="1">
    <location>
        <begin position="50"/>
        <end position="72"/>
    </location>
</feature>
<evidence type="ECO:0000256" key="1">
    <source>
        <dbReference type="SAM" id="Phobius"/>
    </source>
</evidence>
<dbReference type="AlphaFoldDB" id="G5E8X8"/>
<reference evidence="2" key="4">
    <citation type="submission" date="2025-09" db="UniProtKB">
        <authorList>
            <consortium name="Ensembl"/>
        </authorList>
    </citation>
    <scope>IDENTIFICATION</scope>
    <source>
        <strain evidence="2">C57BL/6J</strain>
    </source>
</reference>
<keyword evidence="1" id="KW-0812">Transmembrane</keyword>
<reference evidence="2" key="3">
    <citation type="submission" date="2025-08" db="UniProtKB">
        <authorList>
            <consortium name="Ensembl"/>
        </authorList>
    </citation>
    <scope>IDENTIFICATION</scope>
    <source>
        <strain evidence="2">C57BL/6J</strain>
    </source>
</reference>
<dbReference type="AGR" id="MGI:106620"/>
<dbReference type="Proteomes" id="UP000000589">
    <property type="component" value="Chromosome 9"/>
</dbReference>
<dbReference type="KEGG" id="mmu:18379"/>
<dbReference type="FunCoup" id="G5E8X8">
    <property type="interactions" value="38"/>
</dbReference>
<dbReference type="GeneTree" id="ENSGT00860000135208"/>
<dbReference type="STRING" id="10090.ENSMUSP00000126342"/>
<gene>
    <name evidence="2 3" type="primary">Omt2a</name>
</gene>
<dbReference type="OrthoDB" id="9616939at2759"/>
<name>G5E8X8_MOUSE</name>
<evidence type="ECO:0000313" key="2">
    <source>
        <dbReference type="Ensembl" id="ENSMUSP00000126342.3"/>
    </source>
</evidence>
<dbReference type="VEuPathDB" id="HostDB:ENSMUSG00000066463"/>
<sequence>MDTLVFTKVHLESWVYKGLRGQHDSILELLKENLHHYLCIEFDEGLNDTVVYIIGFKFFAMFAMFVIVSLACNLRTKRNRARAWARGLQSPVWWNRRYFI</sequence>
<dbReference type="GeneID" id="18379"/>
<proteinExistence type="predicted"/>
<keyword evidence="4" id="KW-1185">Reference proteome</keyword>
<dbReference type="CTD" id="18379"/>
<dbReference type="ExpressionAtlas" id="G5E8X8">
    <property type="expression patterns" value="baseline and differential"/>
</dbReference>
<reference evidence="2 4" key="2">
    <citation type="journal article" date="2011" name="PLoS Biol.">
        <title>Modernizing reference genome assemblies.</title>
        <authorList>
            <person name="Church D.M."/>
            <person name="Schneider V.A."/>
            <person name="Graves T."/>
            <person name="Auger K."/>
            <person name="Cunningham F."/>
            <person name="Bouk N."/>
            <person name="Chen H.C."/>
            <person name="Agarwala R."/>
            <person name="McLaren W.M."/>
            <person name="Ritchie G.R."/>
            <person name="Albracht D."/>
            <person name="Kremitzki M."/>
            <person name="Rock S."/>
            <person name="Kotkiewicz H."/>
            <person name="Kremitzki C."/>
            <person name="Wollam A."/>
            <person name="Trani L."/>
            <person name="Fulton L."/>
            <person name="Fulton R."/>
            <person name="Matthews L."/>
            <person name="Whitehead S."/>
            <person name="Chow W."/>
            <person name="Torrance J."/>
            <person name="Dunn M."/>
            <person name="Harden G."/>
            <person name="Threadgold G."/>
            <person name="Wood J."/>
            <person name="Collins J."/>
            <person name="Heath P."/>
            <person name="Griffiths G."/>
            <person name="Pelan S."/>
            <person name="Grafham D."/>
            <person name="Eichler E.E."/>
            <person name="Weinstock G."/>
            <person name="Mardis E.R."/>
            <person name="Wilson R.K."/>
            <person name="Howe K."/>
            <person name="Flicek P."/>
            <person name="Hubbard T."/>
        </authorList>
    </citation>
    <scope>NUCLEOTIDE SEQUENCE [LARGE SCALE GENOMIC DNA]</scope>
    <source>
        <strain evidence="2 4">C57BL/6J</strain>
    </source>
</reference>
<keyword evidence="1" id="KW-1133">Transmembrane helix</keyword>
<dbReference type="RefSeq" id="NP_001104756.1">
    <property type="nucleotide sequence ID" value="NM_001111286.2"/>
</dbReference>
<dbReference type="InParanoid" id="G5E8X8"/>
<organism evidence="2 4">
    <name type="scientific">Mus musculus</name>
    <name type="common">Mouse</name>
    <dbReference type="NCBI Taxonomy" id="10090"/>
    <lineage>
        <taxon>Eukaryota</taxon>
        <taxon>Metazoa</taxon>
        <taxon>Chordata</taxon>
        <taxon>Craniata</taxon>
        <taxon>Vertebrata</taxon>
        <taxon>Euteleostomi</taxon>
        <taxon>Mammalia</taxon>
        <taxon>Eutheria</taxon>
        <taxon>Euarchontoglires</taxon>
        <taxon>Glires</taxon>
        <taxon>Rodentia</taxon>
        <taxon>Myomorpha</taxon>
        <taxon>Muroidea</taxon>
        <taxon>Muridae</taxon>
        <taxon>Murinae</taxon>
        <taxon>Mus</taxon>
        <taxon>Mus</taxon>
    </lineage>
</organism>
<dbReference type="HOGENOM" id="CLU_166961_0_0_1"/>
<evidence type="ECO:0000313" key="4">
    <source>
        <dbReference type="Proteomes" id="UP000000589"/>
    </source>
</evidence>